<evidence type="ECO:0000313" key="1">
    <source>
        <dbReference type="EMBL" id="AGI71783.1"/>
    </source>
</evidence>
<name>M9RJ24_9RHOB</name>
<dbReference type="AlphaFoldDB" id="M9RJ24"/>
<dbReference type="eggNOG" id="COG0415">
    <property type="taxonomic scope" value="Bacteria"/>
</dbReference>
<keyword evidence="2" id="KW-1185">Reference proteome</keyword>
<dbReference type="HOGENOM" id="CLU_135597_0_0_5"/>
<sequence>MQPLRKVHEAQPDLPTVLLITDEDCQIENFDLAAFGLCGAATLSCSHLRSPRPVSERVYAFEAGALADAALRLNLDVTHLKATEPSVLADWTAQAGAKQILTPFVTLGALRDWLNLAEHQLEERGITLCEQRRAWDDAIWPYATAGFFKVRKNIPQILGQTIGMHLR</sequence>
<dbReference type="KEGG" id="oar:OA238_c16660"/>
<evidence type="ECO:0000313" key="2">
    <source>
        <dbReference type="Proteomes" id="UP000004688"/>
    </source>
</evidence>
<reference evidence="1 2" key="1">
    <citation type="journal article" date="2013" name="PLoS ONE">
        <title>Poles Apart: Arctic and Antarctic Octadecabacter strains Share High Genome Plasticity and a New Type of Xanthorhodopsin.</title>
        <authorList>
            <person name="Vollmers J."/>
            <person name="Voget S."/>
            <person name="Dietrich S."/>
            <person name="Gollnow K."/>
            <person name="Smits M."/>
            <person name="Meyer K."/>
            <person name="Brinkhoff T."/>
            <person name="Simon M."/>
            <person name="Daniel R."/>
        </authorList>
    </citation>
    <scope>NUCLEOTIDE SEQUENCE [LARGE SCALE GENOMIC DNA]</scope>
    <source>
        <strain evidence="1 2">238</strain>
    </source>
</reference>
<dbReference type="RefSeq" id="WP_015494946.1">
    <property type="nucleotide sequence ID" value="NC_020908.1"/>
</dbReference>
<dbReference type="STRING" id="391616.OA238_c16660"/>
<proteinExistence type="predicted"/>
<gene>
    <name evidence="1" type="ORF">OA238_c16660</name>
</gene>
<organism evidence="1 2">
    <name type="scientific">Octadecabacter arcticus 238</name>
    <dbReference type="NCBI Taxonomy" id="391616"/>
    <lineage>
        <taxon>Bacteria</taxon>
        <taxon>Pseudomonadati</taxon>
        <taxon>Pseudomonadota</taxon>
        <taxon>Alphaproteobacteria</taxon>
        <taxon>Rhodobacterales</taxon>
        <taxon>Roseobacteraceae</taxon>
        <taxon>Octadecabacter</taxon>
    </lineage>
</organism>
<dbReference type="Proteomes" id="UP000004688">
    <property type="component" value="Chromosome"/>
</dbReference>
<dbReference type="OrthoDB" id="9772484at2"/>
<protein>
    <submittedName>
        <fullName evidence="1">Uncharacterized protein</fullName>
    </submittedName>
</protein>
<dbReference type="EMBL" id="CP003742">
    <property type="protein sequence ID" value="AGI71783.1"/>
    <property type="molecule type" value="Genomic_DNA"/>
</dbReference>
<accession>M9RJ24</accession>